<accession>A0ABR8WJ23</accession>
<name>A0ABR8WJ23_9FLAO</name>
<dbReference type="Gene3D" id="3.40.50.720">
    <property type="entry name" value="NAD(P)-binding Rossmann-like Domain"/>
    <property type="match status" value="1"/>
</dbReference>
<dbReference type="PANTHER" id="PTHR40129:SF2">
    <property type="entry name" value="KETOPANTOATE REDUCTASE N-TERMINAL DOMAIN-CONTAINING PROTEIN"/>
    <property type="match status" value="1"/>
</dbReference>
<gene>
    <name evidence="2" type="ORF">H9628_01055</name>
</gene>
<dbReference type="Pfam" id="PF03807">
    <property type="entry name" value="F420_oxidored"/>
    <property type="match status" value="1"/>
</dbReference>
<protein>
    <submittedName>
        <fullName evidence="2">NAD(P)-binding domain-containing protein</fullName>
    </submittedName>
</protein>
<keyword evidence="3" id="KW-1185">Reference proteome</keyword>
<dbReference type="EMBL" id="JACSPS010000001">
    <property type="protein sequence ID" value="MBD8017056.1"/>
    <property type="molecule type" value="Genomic_DNA"/>
</dbReference>
<comment type="caution">
    <text evidence="2">The sequence shown here is derived from an EMBL/GenBank/DDBJ whole genome shotgun (WGS) entry which is preliminary data.</text>
</comment>
<evidence type="ECO:0000313" key="3">
    <source>
        <dbReference type="Proteomes" id="UP000626242"/>
    </source>
</evidence>
<dbReference type="InterPro" id="IPR036291">
    <property type="entry name" value="NAD(P)-bd_dom_sf"/>
</dbReference>
<proteinExistence type="predicted"/>
<dbReference type="RefSeq" id="WP_251832267.1">
    <property type="nucleotide sequence ID" value="NZ_JACSPS010000001.1"/>
</dbReference>
<feature type="domain" description="Pyrroline-5-carboxylate reductase catalytic N-terminal" evidence="1">
    <location>
        <begin position="2"/>
        <end position="59"/>
    </location>
</feature>
<dbReference type="PANTHER" id="PTHR40129">
    <property type="entry name" value="KETOPANTOATE REDUCTASE N-TERMINAL DOMAIN-CONTAINING PROTEIN"/>
    <property type="match status" value="1"/>
</dbReference>
<evidence type="ECO:0000259" key="1">
    <source>
        <dbReference type="Pfam" id="PF03807"/>
    </source>
</evidence>
<organism evidence="2 3">
    <name type="scientific">Kaistella pullorum</name>
    <dbReference type="NCBI Taxonomy" id="2763074"/>
    <lineage>
        <taxon>Bacteria</taxon>
        <taxon>Pseudomonadati</taxon>
        <taxon>Bacteroidota</taxon>
        <taxon>Flavobacteriia</taxon>
        <taxon>Flavobacteriales</taxon>
        <taxon>Weeksellaceae</taxon>
        <taxon>Chryseobacterium group</taxon>
        <taxon>Kaistella</taxon>
    </lineage>
</organism>
<sequence length="240" mass="26688">MKVAVLGCGWLGERLAAYLVKQGEQIIATTTSPEKLKQISATGAEAHLLEFGKTADFTFLNDCDAAIFSMPAAKDNWHAALQTLDLSFPKTVFFSSTGIYPQSAGIFSEEQHENLREDLAASEEIIRTKFPQTNILRLAGLMGDERNLTNFFKNRAPADADKAVNHIHYEDIVHAVHLILKSDVQAETFNIVAPKHPTIGQILNIPGDNTGKSARIISAEKFIQNFNYKFIHPNPQYFSR</sequence>
<dbReference type="SUPFAM" id="SSF51735">
    <property type="entry name" value="NAD(P)-binding Rossmann-fold domains"/>
    <property type="match status" value="1"/>
</dbReference>
<evidence type="ECO:0000313" key="2">
    <source>
        <dbReference type="EMBL" id="MBD8017056.1"/>
    </source>
</evidence>
<reference evidence="2 3" key="1">
    <citation type="submission" date="2020-08" db="EMBL/GenBank/DDBJ databases">
        <title>A Genomic Blueprint of the Chicken Gut Microbiome.</title>
        <authorList>
            <person name="Gilroy R."/>
            <person name="Ravi A."/>
            <person name="Getino M."/>
            <person name="Pursley I."/>
            <person name="Horton D.L."/>
            <person name="Alikhan N.-F."/>
            <person name="Baker D."/>
            <person name="Gharbi K."/>
            <person name="Hall N."/>
            <person name="Watson M."/>
            <person name="Adriaenssens E.M."/>
            <person name="Foster-Nyarko E."/>
            <person name="Jarju S."/>
            <person name="Secka A."/>
            <person name="Antonio M."/>
            <person name="Oren A."/>
            <person name="Chaudhuri R."/>
            <person name="La Ragione R.M."/>
            <person name="Hildebrand F."/>
            <person name="Pallen M.J."/>
        </authorList>
    </citation>
    <scope>NUCLEOTIDE SEQUENCE [LARGE SCALE GENOMIC DNA]</scope>
    <source>
        <strain evidence="2 3">Sa1CVA4</strain>
    </source>
</reference>
<dbReference type="Proteomes" id="UP000626242">
    <property type="component" value="Unassembled WGS sequence"/>
</dbReference>
<dbReference type="InterPro" id="IPR028939">
    <property type="entry name" value="P5C_Rdtase_cat_N"/>
</dbReference>